<gene>
    <name evidence="1" type="ORF">LEP1GSC186_2065</name>
</gene>
<organism evidence="1 2">
    <name type="scientific">Leptospira noguchii serovar Autumnalis str. ZUN142</name>
    <dbReference type="NCBI Taxonomy" id="1085540"/>
    <lineage>
        <taxon>Bacteria</taxon>
        <taxon>Pseudomonadati</taxon>
        <taxon>Spirochaetota</taxon>
        <taxon>Spirochaetia</taxon>
        <taxon>Leptospirales</taxon>
        <taxon>Leptospiraceae</taxon>
        <taxon>Leptospira</taxon>
    </lineage>
</organism>
<name>M6UWX4_9LEPT</name>
<dbReference type="AlphaFoldDB" id="M6UWX4"/>
<comment type="caution">
    <text evidence="1">The sequence shown here is derived from an EMBL/GenBank/DDBJ whole genome shotgun (WGS) entry which is preliminary data.</text>
</comment>
<evidence type="ECO:0000313" key="2">
    <source>
        <dbReference type="Proteomes" id="UP000012153"/>
    </source>
</evidence>
<dbReference type="EMBL" id="AHOP02000021">
    <property type="protein sequence ID" value="EMO41818.1"/>
    <property type="molecule type" value="Genomic_DNA"/>
</dbReference>
<accession>M6UWX4</accession>
<dbReference type="Proteomes" id="UP000012153">
    <property type="component" value="Unassembled WGS sequence"/>
</dbReference>
<evidence type="ECO:0000313" key="1">
    <source>
        <dbReference type="EMBL" id="EMO41818.1"/>
    </source>
</evidence>
<reference evidence="1 2" key="1">
    <citation type="submission" date="2013-01" db="EMBL/GenBank/DDBJ databases">
        <authorList>
            <person name="Harkins D.M."/>
            <person name="Durkin A.S."/>
            <person name="Brinkac L.M."/>
            <person name="Haft D.H."/>
            <person name="Selengut J.D."/>
            <person name="Sanka R."/>
            <person name="DePew J."/>
            <person name="Purushe J."/>
            <person name="Matthias M.A."/>
            <person name="Vinetz J.M."/>
            <person name="Sutton G.G."/>
            <person name="Nierman W.C."/>
            <person name="Fouts D.E."/>
        </authorList>
    </citation>
    <scope>NUCLEOTIDE SEQUENCE [LARGE SCALE GENOMIC DNA]</scope>
    <source>
        <strain evidence="1 2">ZUN142</strain>
    </source>
</reference>
<protein>
    <submittedName>
        <fullName evidence="1">Uncharacterized protein</fullName>
    </submittedName>
</protein>
<dbReference type="RefSeq" id="WP_004437203.1">
    <property type="nucleotide sequence ID" value="NZ_AHOP02000021.1"/>
</dbReference>
<proteinExistence type="predicted"/>
<sequence>MDSSKKTPQEQYSQLINHFETLRENALLKLASRAEGDFEPGSLNWWSGKVKAIISYASEIEDKFARGRYVLKTFDDHDSTQAIGKSIKQTAKKNLEEIMKISARMYYQFCIDLDEIRDKGRE</sequence>